<evidence type="ECO:0000259" key="8">
    <source>
        <dbReference type="PROSITE" id="PS50112"/>
    </source>
</evidence>
<dbReference type="GO" id="GO:0000155">
    <property type="term" value="F:phosphorelay sensor kinase activity"/>
    <property type="evidence" value="ECO:0007669"/>
    <property type="project" value="InterPro"/>
</dbReference>
<dbReference type="InterPro" id="IPR005467">
    <property type="entry name" value="His_kinase_dom"/>
</dbReference>
<keyword evidence="5" id="KW-0418">Kinase</keyword>
<accession>A0A9E2S9M2</accession>
<evidence type="ECO:0000259" key="10">
    <source>
        <dbReference type="PROSITE" id="PS50885"/>
    </source>
</evidence>
<dbReference type="CDD" id="cd06225">
    <property type="entry name" value="HAMP"/>
    <property type="match status" value="1"/>
</dbReference>
<dbReference type="InterPro" id="IPR001610">
    <property type="entry name" value="PAC"/>
</dbReference>
<gene>
    <name evidence="11" type="ORF">KTO63_09690</name>
</gene>
<name>A0A9E2S9M2_9BACT</name>
<evidence type="ECO:0000256" key="2">
    <source>
        <dbReference type="ARBA" id="ARBA00012438"/>
    </source>
</evidence>
<dbReference type="SMART" id="SM00086">
    <property type="entry name" value="PAC"/>
    <property type="match status" value="1"/>
</dbReference>
<dbReference type="PROSITE" id="PS50112">
    <property type="entry name" value="PAS"/>
    <property type="match status" value="1"/>
</dbReference>
<dbReference type="EC" id="2.7.13.3" evidence="2"/>
<dbReference type="EMBL" id="JAHSPG010000005">
    <property type="protein sequence ID" value="MBV4357418.1"/>
    <property type="molecule type" value="Genomic_DNA"/>
</dbReference>
<dbReference type="InterPro" id="IPR003660">
    <property type="entry name" value="HAMP_dom"/>
</dbReference>
<feature type="domain" description="PAS" evidence="8">
    <location>
        <begin position="295"/>
        <end position="348"/>
    </location>
</feature>
<dbReference type="InterPro" id="IPR000014">
    <property type="entry name" value="PAS"/>
</dbReference>
<dbReference type="Pfam" id="PF00512">
    <property type="entry name" value="HisKA"/>
    <property type="match status" value="1"/>
</dbReference>
<keyword evidence="6" id="KW-0812">Transmembrane</keyword>
<keyword evidence="6" id="KW-1133">Transmembrane helix</keyword>
<dbReference type="SMART" id="SM00091">
    <property type="entry name" value="PAS"/>
    <property type="match status" value="1"/>
</dbReference>
<evidence type="ECO:0000256" key="4">
    <source>
        <dbReference type="ARBA" id="ARBA00022679"/>
    </source>
</evidence>
<evidence type="ECO:0000256" key="5">
    <source>
        <dbReference type="ARBA" id="ARBA00022777"/>
    </source>
</evidence>
<proteinExistence type="predicted"/>
<sequence>MKQFSLIRWFRNVSIARKLYFTVGIMAALIAVELAVLTFSINTLSSVRAYVGGEGLWSKAQKDAIYNLKKYVHTHDERYYDEYVKFMKVPLGDHSALVEMEKADPDKQVMWSGLIKGRNHPEDVDGMIKLFRRFNNISYLRDAIAAWKTADSLASKLTPIAEDISREIKSGTPSQPKLNDMWAQVEPIVASVTAYEDMFSYKLGEGSRWLENLILKLLFAVALTVELTGLALAIVVSRSIQKGLNEILQSAKAFAKGDFTRKAQIFSKDEIGILANNFNTMANELERSIQDMEHAQQKFRSLLESAPDAMVIIGQDNLIQLVNKQCENIFGYTKTELLGKKPAILFPEKYRNAATAEFFTELKKGKADALELICCRKSGESFPVEISMRPIDTEDGVLLSIAIRDISEKKRLENAILEANTTLEKKVTQRTSELKSKNRELEQFAYVASHDLQEPLRTTSSFLALLRKQYHGKLDEKADKYIDYITQASDRMKTLIMDLLDYSRLGREKELVKVDCNVMINEVMADLQNVIRENQAAIEVGPLPVVNAYPTELKLLFQNLISNSIKFKKAGISPVINISAAQYHGSWQFTVNDNGIGIEKQYQEKIFIIFQRLHNRSEYDGSGIGLAHCKKIVEMHRGHIWVDSELAQGSSFHFTIFEN</sequence>
<keyword evidence="3" id="KW-0597">Phosphoprotein</keyword>
<dbReference type="SMART" id="SM00387">
    <property type="entry name" value="HATPase_c"/>
    <property type="match status" value="1"/>
</dbReference>
<dbReference type="RefSeq" id="WP_217791063.1">
    <property type="nucleotide sequence ID" value="NZ_JAHSPG010000005.1"/>
</dbReference>
<dbReference type="PROSITE" id="PS50109">
    <property type="entry name" value="HIS_KIN"/>
    <property type="match status" value="1"/>
</dbReference>
<organism evidence="11 12">
    <name type="scientific">Pinibacter aurantiacus</name>
    <dbReference type="NCBI Taxonomy" id="2851599"/>
    <lineage>
        <taxon>Bacteria</taxon>
        <taxon>Pseudomonadati</taxon>
        <taxon>Bacteroidota</taxon>
        <taxon>Chitinophagia</taxon>
        <taxon>Chitinophagales</taxon>
        <taxon>Chitinophagaceae</taxon>
        <taxon>Pinibacter</taxon>
    </lineage>
</organism>
<dbReference type="Pfam" id="PF00672">
    <property type="entry name" value="HAMP"/>
    <property type="match status" value="1"/>
</dbReference>
<dbReference type="InterPro" id="IPR052162">
    <property type="entry name" value="Sensor_kinase/Photoreceptor"/>
</dbReference>
<feature type="domain" description="Histidine kinase" evidence="7">
    <location>
        <begin position="447"/>
        <end position="659"/>
    </location>
</feature>
<reference evidence="11" key="1">
    <citation type="submission" date="2021-06" db="EMBL/GenBank/DDBJ databases">
        <authorList>
            <person name="Huq M.A."/>
        </authorList>
    </citation>
    <scope>NUCLEOTIDE SEQUENCE</scope>
    <source>
        <strain evidence="11">MAH-26</strain>
    </source>
</reference>
<keyword evidence="6" id="KW-0472">Membrane</keyword>
<evidence type="ECO:0000256" key="1">
    <source>
        <dbReference type="ARBA" id="ARBA00000085"/>
    </source>
</evidence>
<dbReference type="InterPro" id="IPR003594">
    <property type="entry name" value="HATPase_dom"/>
</dbReference>
<evidence type="ECO:0000313" key="12">
    <source>
        <dbReference type="Proteomes" id="UP000812270"/>
    </source>
</evidence>
<dbReference type="CDD" id="cd00082">
    <property type="entry name" value="HisKA"/>
    <property type="match status" value="1"/>
</dbReference>
<feature type="transmembrane region" description="Helical" evidence="6">
    <location>
        <begin position="20"/>
        <end position="41"/>
    </location>
</feature>
<feature type="domain" description="HAMP" evidence="10">
    <location>
        <begin position="238"/>
        <end position="290"/>
    </location>
</feature>
<comment type="catalytic activity">
    <reaction evidence="1">
        <text>ATP + protein L-histidine = ADP + protein N-phospho-L-histidine.</text>
        <dbReference type="EC" id="2.7.13.3"/>
    </reaction>
</comment>
<feature type="domain" description="PAC" evidence="9">
    <location>
        <begin position="368"/>
        <end position="418"/>
    </location>
</feature>
<dbReference type="SMART" id="SM00304">
    <property type="entry name" value="HAMP"/>
    <property type="match status" value="1"/>
</dbReference>
<dbReference type="AlphaFoldDB" id="A0A9E2S9M2"/>
<dbReference type="Pfam" id="PF13426">
    <property type="entry name" value="PAS_9"/>
    <property type="match status" value="1"/>
</dbReference>
<evidence type="ECO:0000259" key="7">
    <source>
        <dbReference type="PROSITE" id="PS50109"/>
    </source>
</evidence>
<evidence type="ECO:0000256" key="6">
    <source>
        <dbReference type="SAM" id="Phobius"/>
    </source>
</evidence>
<evidence type="ECO:0000259" key="9">
    <source>
        <dbReference type="PROSITE" id="PS50113"/>
    </source>
</evidence>
<dbReference type="PROSITE" id="PS50113">
    <property type="entry name" value="PAC"/>
    <property type="match status" value="1"/>
</dbReference>
<keyword evidence="4" id="KW-0808">Transferase</keyword>
<dbReference type="PROSITE" id="PS50885">
    <property type="entry name" value="HAMP"/>
    <property type="match status" value="1"/>
</dbReference>
<keyword evidence="12" id="KW-1185">Reference proteome</keyword>
<dbReference type="FunFam" id="3.30.565.10:FF:000006">
    <property type="entry name" value="Sensor histidine kinase WalK"/>
    <property type="match status" value="1"/>
</dbReference>
<evidence type="ECO:0000313" key="11">
    <source>
        <dbReference type="EMBL" id="MBV4357418.1"/>
    </source>
</evidence>
<dbReference type="Proteomes" id="UP000812270">
    <property type="component" value="Unassembled WGS sequence"/>
</dbReference>
<dbReference type="SMART" id="SM00388">
    <property type="entry name" value="HisKA"/>
    <property type="match status" value="1"/>
</dbReference>
<protein>
    <recommendedName>
        <fullName evidence="2">histidine kinase</fullName>
        <ecNumber evidence="2">2.7.13.3</ecNumber>
    </recommendedName>
</protein>
<dbReference type="Pfam" id="PF02518">
    <property type="entry name" value="HATPase_c"/>
    <property type="match status" value="1"/>
</dbReference>
<dbReference type="PANTHER" id="PTHR43304">
    <property type="entry name" value="PHYTOCHROME-LIKE PROTEIN CPH1"/>
    <property type="match status" value="1"/>
</dbReference>
<evidence type="ECO:0000256" key="3">
    <source>
        <dbReference type="ARBA" id="ARBA00022553"/>
    </source>
</evidence>
<dbReference type="CDD" id="cd00130">
    <property type="entry name" value="PAS"/>
    <property type="match status" value="1"/>
</dbReference>
<dbReference type="InterPro" id="IPR003661">
    <property type="entry name" value="HisK_dim/P_dom"/>
</dbReference>
<dbReference type="NCBIfam" id="TIGR00229">
    <property type="entry name" value="sensory_box"/>
    <property type="match status" value="1"/>
</dbReference>
<dbReference type="GO" id="GO:0016020">
    <property type="term" value="C:membrane"/>
    <property type="evidence" value="ECO:0007669"/>
    <property type="project" value="InterPro"/>
</dbReference>
<comment type="caution">
    <text evidence="11">The sequence shown here is derived from an EMBL/GenBank/DDBJ whole genome shotgun (WGS) entry which is preliminary data.</text>
</comment>
<dbReference type="PANTHER" id="PTHR43304:SF1">
    <property type="entry name" value="PAC DOMAIN-CONTAINING PROTEIN"/>
    <property type="match status" value="1"/>
</dbReference>
<dbReference type="InterPro" id="IPR000700">
    <property type="entry name" value="PAS-assoc_C"/>
</dbReference>